<dbReference type="EMBL" id="CP078145">
    <property type="protein sequence ID" value="QXN89308.1"/>
    <property type="molecule type" value="Genomic_DNA"/>
</dbReference>
<sequence length="558" mass="54869">MKPLDTGVIAPEEHAMAHAADQNVAIGQQAVLEATQSSAAQAVLDLPLPQLPEDLPPIEPPEFVLSKRISEDQHNTLGAAPSGLPGLSGGPAADTQGIAGVPSDISALLGDTQSALQHAAAPVAQAAQGALDQVGGVLNGAIGSAPSSAAAAASQAAAAVPTALPALPADPVSALMQGVAVPALPGVDMLIKPILDLLGSFGTGVIGALDPTAILSQSSKVIEMAMQVGKGSMTTVEQLWQSQAARNAQAASQQANVEGQETSKRGIDISELTQRAAAVVQQGNAQLLTIASSFATQATAMAPVILTPPAQATLMASATEHLGRAVGVVNATRGDLAGKTGELSGMVQQLVAPGGGPAPQEIAQALAQNVGQPILEQAQATAADTATKAAGLDSSIAGSPTSTAPSSVHSTNSPSATNNSLLTGVPGSPNRSGSPGSPSGRPGTTGIPSVPKATGLPGTSVSPMRPISGLPGSTSFGPGVTGAPSTSAAGAGSGFMGGPAAAGAQRGNEDEHSRTVQPYQSATGNDDLTGPLGESTPDVIGATHSDEIVSSDYEQDQF</sequence>
<feature type="region of interest" description="Disordered" evidence="1">
    <location>
        <begin position="391"/>
        <end position="558"/>
    </location>
</feature>
<gene>
    <name evidence="2" type="ORF">KV110_27730</name>
</gene>
<dbReference type="RefSeq" id="WP_218470184.1">
    <property type="nucleotide sequence ID" value="NZ_BAABJN010000003.1"/>
</dbReference>
<feature type="compositionally biased region" description="Polar residues" evidence="1">
    <location>
        <begin position="515"/>
        <end position="526"/>
    </location>
</feature>
<feature type="compositionally biased region" description="Low complexity" evidence="1">
    <location>
        <begin position="481"/>
        <end position="490"/>
    </location>
</feature>
<feature type="compositionally biased region" description="Low complexity" evidence="1">
    <location>
        <begin position="426"/>
        <end position="449"/>
    </location>
</feature>
<organism evidence="2 3">
    <name type="scientific">Nocardia iowensis</name>
    <dbReference type="NCBI Taxonomy" id="204891"/>
    <lineage>
        <taxon>Bacteria</taxon>
        <taxon>Bacillati</taxon>
        <taxon>Actinomycetota</taxon>
        <taxon>Actinomycetes</taxon>
        <taxon>Mycobacteriales</taxon>
        <taxon>Nocardiaceae</taxon>
        <taxon>Nocardia</taxon>
    </lineage>
</organism>
<feature type="compositionally biased region" description="Polar residues" evidence="1">
    <location>
        <begin position="396"/>
        <end position="422"/>
    </location>
</feature>
<dbReference type="Proteomes" id="UP000694257">
    <property type="component" value="Chromosome"/>
</dbReference>
<accession>A0ABX8RI84</accession>
<reference evidence="2 3" key="1">
    <citation type="submission" date="2021-07" db="EMBL/GenBank/DDBJ databases">
        <title>Whole Genome Sequence of Nocardia Iowensis.</title>
        <authorList>
            <person name="Lamm A."/>
            <person name="Collins-Fairclough A.M."/>
            <person name="Bunk B."/>
            <person name="Sproer C."/>
        </authorList>
    </citation>
    <scope>NUCLEOTIDE SEQUENCE [LARGE SCALE GENOMIC DNA]</scope>
    <source>
        <strain evidence="2 3">NRRL 5646</strain>
    </source>
</reference>
<proteinExistence type="predicted"/>
<protein>
    <submittedName>
        <fullName evidence="2">Uncharacterized protein</fullName>
    </submittedName>
</protein>
<name>A0ABX8RI84_NOCIO</name>
<evidence type="ECO:0000313" key="2">
    <source>
        <dbReference type="EMBL" id="QXN89308.1"/>
    </source>
</evidence>
<evidence type="ECO:0000313" key="3">
    <source>
        <dbReference type="Proteomes" id="UP000694257"/>
    </source>
</evidence>
<evidence type="ECO:0000256" key="1">
    <source>
        <dbReference type="SAM" id="MobiDB-lite"/>
    </source>
</evidence>
<keyword evidence="3" id="KW-1185">Reference proteome</keyword>